<gene>
    <name evidence="4" type="ORF">CERSUDRAFT_110499</name>
</gene>
<feature type="compositionally biased region" description="Basic and acidic residues" evidence="2">
    <location>
        <begin position="662"/>
        <end position="694"/>
    </location>
</feature>
<dbReference type="OrthoDB" id="5592486at2759"/>
<sequence length="707" mass="77322">MSSTPNATLDAVPDDVERASVAARLAFLFSVFQPFHLAAPPSSSSEPPSRRSGELTPDNDMRRARTRPPSPFTSSARTRRRPSPRPHSVAMPLECSKPSAKHTPQSSVPPPDKSHPVIRWLSGSHARKPSASHAAHAGKSPDRSRPPTPSLRDSPVPSSPSTPSSAASALADALCDDPHIVQAHAQAQPEAVDLPQRPQAARLPPHFRPPKPPSFLSNLSRSTMPTACLSPTSPGSSYGTHYTDPFENPFPPDSESSQDFDMFLSPTPIPVPIPHSPAPVHLNRSPPSLSSASTLSSLDTLRSIHERGRSIHTSTPSQSLKFGLPDTIKNWFGSNEGMSKEDVDPYLNEEDKAGTSEEQRDRIRQRYVAPRNPVVFCHGLLGFDTVTLGPSIAPLQVTHWRGIKDVLETNKCEVLMTRVPATSSPIDRAKVLMEKINETYPGRSVHLIGHSMGGLDCRYLTTHLTERKFDVLSITTISTPHRGSSFADHFLTTVGRERLPSVLSLLDLLPNGGGDGKAFEFLTVENMRKFNEETPDVPGVKYFSWGAVYEPGLIDTWKWPHSVILEKEGPNDGLVSLKSAKWGTYLGTLEGVNHLDLVGWINTARYKWAEIMGREIKFKPATFYLGIADHLARVVEGQEQAQGPSERAGTSAAAEAPSRVSSAEREEREEIRKEGERAEMADSLDKGHDHRASDEDGNQNTSRTSDS</sequence>
<comment type="subcellular location">
    <subcellularLocation>
        <location evidence="1">Endoplasmic reticulum membrane</location>
    </subcellularLocation>
</comment>
<feature type="compositionally biased region" description="Low complexity" evidence="2">
    <location>
        <begin position="651"/>
        <end position="661"/>
    </location>
</feature>
<comment type="similarity">
    <text evidence="1">Belongs to the GPI inositol-deacylase family.</text>
</comment>
<dbReference type="AlphaFoldDB" id="M2RBY3"/>
<keyword evidence="1" id="KW-0653">Protein transport</keyword>
<feature type="compositionally biased region" description="Polar residues" evidence="2">
    <location>
        <begin position="698"/>
        <end position="707"/>
    </location>
</feature>
<dbReference type="HOGENOM" id="CLU_015737_2_1_1"/>
<dbReference type="STRING" id="914234.M2RBY3"/>
<dbReference type="EMBL" id="KB445791">
    <property type="protein sequence ID" value="EMD41945.1"/>
    <property type="molecule type" value="Genomic_DNA"/>
</dbReference>
<dbReference type="InterPro" id="IPR012908">
    <property type="entry name" value="PGAP1-ab_dom-like"/>
</dbReference>
<dbReference type="GO" id="GO:0005789">
    <property type="term" value="C:endoplasmic reticulum membrane"/>
    <property type="evidence" value="ECO:0007669"/>
    <property type="project" value="UniProtKB-SubCell"/>
</dbReference>
<feature type="region of interest" description="Disordered" evidence="2">
    <location>
        <begin position="38"/>
        <end position="261"/>
    </location>
</feature>
<evidence type="ECO:0000259" key="3">
    <source>
        <dbReference type="Pfam" id="PF07819"/>
    </source>
</evidence>
<feature type="compositionally biased region" description="Low complexity" evidence="2">
    <location>
        <begin position="153"/>
        <end position="173"/>
    </location>
</feature>
<evidence type="ECO:0000256" key="1">
    <source>
        <dbReference type="RuleBase" id="RU365011"/>
    </source>
</evidence>
<reference evidence="4 5" key="1">
    <citation type="journal article" date="2012" name="Proc. Natl. Acad. Sci. U.S.A.">
        <title>Comparative genomics of Ceriporiopsis subvermispora and Phanerochaete chrysosporium provide insight into selective ligninolysis.</title>
        <authorList>
            <person name="Fernandez-Fueyo E."/>
            <person name="Ruiz-Duenas F.J."/>
            <person name="Ferreira P."/>
            <person name="Floudas D."/>
            <person name="Hibbett D.S."/>
            <person name="Canessa P."/>
            <person name="Larrondo L.F."/>
            <person name="James T.Y."/>
            <person name="Seelenfreund D."/>
            <person name="Lobos S."/>
            <person name="Polanco R."/>
            <person name="Tello M."/>
            <person name="Honda Y."/>
            <person name="Watanabe T."/>
            <person name="Watanabe T."/>
            <person name="Ryu J.S."/>
            <person name="Kubicek C.P."/>
            <person name="Schmoll M."/>
            <person name="Gaskell J."/>
            <person name="Hammel K.E."/>
            <person name="St John F.J."/>
            <person name="Vanden Wymelenberg A."/>
            <person name="Sabat G."/>
            <person name="Splinter BonDurant S."/>
            <person name="Syed K."/>
            <person name="Yadav J.S."/>
            <person name="Doddapaneni H."/>
            <person name="Subramanian V."/>
            <person name="Lavin J.L."/>
            <person name="Oguiza J.A."/>
            <person name="Perez G."/>
            <person name="Pisabarro A.G."/>
            <person name="Ramirez L."/>
            <person name="Santoyo F."/>
            <person name="Master E."/>
            <person name="Coutinho P.M."/>
            <person name="Henrissat B."/>
            <person name="Lombard V."/>
            <person name="Magnuson J.K."/>
            <person name="Kuees U."/>
            <person name="Hori C."/>
            <person name="Igarashi K."/>
            <person name="Samejima M."/>
            <person name="Held B.W."/>
            <person name="Barry K.W."/>
            <person name="LaButti K.M."/>
            <person name="Lapidus A."/>
            <person name="Lindquist E.A."/>
            <person name="Lucas S.M."/>
            <person name="Riley R."/>
            <person name="Salamov A.A."/>
            <person name="Hoffmeister D."/>
            <person name="Schwenk D."/>
            <person name="Hadar Y."/>
            <person name="Yarden O."/>
            <person name="de Vries R.P."/>
            <person name="Wiebenga A."/>
            <person name="Stenlid J."/>
            <person name="Eastwood D."/>
            <person name="Grigoriev I.V."/>
            <person name="Berka R.M."/>
            <person name="Blanchette R.A."/>
            <person name="Kersten P."/>
            <person name="Martinez A.T."/>
            <person name="Vicuna R."/>
            <person name="Cullen D."/>
        </authorList>
    </citation>
    <scope>NUCLEOTIDE SEQUENCE [LARGE SCALE GENOMIC DNA]</scope>
    <source>
        <strain evidence="4 5">B</strain>
    </source>
</reference>
<dbReference type="SUPFAM" id="SSF53474">
    <property type="entry name" value="alpha/beta-Hydrolases"/>
    <property type="match status" value="1"/>
</dbReference>
<feature type="compositionally biased region" description="Polar residues" evidence="2">
    <location>
        <begin position="215"/>
        <end position="240"/>
    </location>
</feature>
<evidence type="ECO:0000313" key="4">
    <source>
        <dbReference type="EMBL" id="EMD41945.1"/>
    </source>
</evidence>
<dbReference type="EC" id="3.1.-.-" evidence="1"/>
<feature type="region of interest" description="Disordered" evidence="2">
    <location>
        <begin position="637"/>
        <end position="707"/>
    </location>
</feature>
<evidence type="ECO:0000313" key="5">
    <source>
        <dbReference type="Proteomes" id="UP000016930"/>
    </source>
</evidence>
<dbReference type="GO" id="GO:0015031">
    <property type="term" value="P:protein transport"/>
    <property type="evidence" value="ECO:0007669"/>
    <property type="project" value="UniProtKB-KW"/>
</dbReference>
<dbReference type="GO" id="GO:0016788">
    <property type="term" value="F:hydrolase activity, acting on ester bonds"/>
    <property type="evidence" value="ECO:0007669"/>
    <property type="project" value="InterPro"/>
</dbReference>
<dbReference type="Pfam" id="PF07819">
    <property type="entry name" value="PGAP1"/>
    <property type="match status" value="1"/>
</dbReference>
<keyword evidence="1" id="KW-0472">Membrane</keyword>
<keyword evidence="1" id="KW-0256">Endoplasmic reticulum</keyword>
<name>M2RBY3_CERS8</name>
<feature type="domain" description="GPI inositol-deacylase PGAP1-like alpha/beta" evidence="3">
    <location>
        <begin position="437"/>
        <end position="492"/>
    </location>
</feature>
<proteinExistence type="inferred from homology"/>
<comment type="function">
    <text evidence="1">Involved in inositol deacylation of GPI-anchored proteins which plays important roles in the quality control and ER-associated degradation of GPI-anchored proteins.</text>
</comment>
<dbReference type="Gene3D" id="3.40.50.1820">
    <property type="entry name" value="alpha/beta hydrolase"/>
    <property type="match status" value="1"/>
</dbReference>
<evidence type="ECO:0000256" key="2">
    <source>
        <dbReference type="SAM" id="MobiDB-lite"/>
    </source>
</evidence>
<keyword evidence="1" id="KW-0813">Transport</keyword>
<protein>
    <recommendedName>
        <fullName evidence="1">GPI inositol-deacylase</fullName>
        <ecNumber evidence="1">3.1.-.-</ecNumber>
    </recommendedName>
</protein>
<keyword evidence="5" id="KW-1185">Reference proteome</keyword>
<accession>M2RBY3</accession>
<organism evidence="4 5">
    <name type="scientific">Ceriporiopsis subvermispora (strain B)</name>
    <name type="common">White-rot fungus</name>
    <name type="synonym">Gelatoporia subvermispora</name>
    <dbReference type="NCBI Taxonomy" id="914234"/>
    <lineage>
        <taxon>Eukaryota</taxon>
        <taxon>Fungi</taxon>
        <taxon>Dikarya</taxon>
        <taxon>Basidiomycota</taxon>
        <taxon>Agaricomycotina</taxon>
        <taxon>Agaricomycetes</taxon>
        <taxon>Polyporales</taxon>
        <taxon>Gelatoporiaceae</taxon>
        <taxon>Gelatoporia</taxon>
    </lineage>
</organism>
<feature type="compositionally biased region" description="Basic and acidic residues" evidence="2">
    <location>
        <begin position="48"/>
        <end position="63"/>
    </location>
</feature>
<dbReference type="PANTHER" id="PTHR11440">
    <property type="entry name" value="LECITHIN-CHOLESTEROL ACYLTRANSFERASE-RELATED"/>
    <property type="match status" value="1"/>
</dbReference>
<dbReference type="Proteomes" id="UP000016930">
    <property type="component" value="Unassembled WGS sequence"/>
</dbReference>
<keyword evidence="1" id="KW-0378">Hydrolase</keyword>
<dbReference type="InterPro" id="IPR029058">
    <property type="entry name" value="AB_hydrolase_fold"/>
</dbReference>